<dbReference type="AlphaFoldDB" id="A0A1E2RWS3"/>
<dbReference type="RefSeq" id="WP_069095556.1">
    <property type="nucleotide sequence ID" value="NZ_MASI01000006.1"/>
</dbReference>
<proteinExistence type="predicted"/>
<sequence>MKNAGSTKQNPFSLRLSPEERAELEARANGRPVGSYVRECLFAANDNRPRPRRAPSKHKAELAAVLAKLGRAEFSSSLRAIAEAARIGALPVSPQLEADLEQACRDVAEMKLLLMKALGIQER</sequence>
<comment type="caution">
    <text evidence="2">The sequence shown here is derived from an EMBL/GenBank/DDBJ whole genome shotgun (WGS) entry which is preliminary data.</text>
</comment>
<organism evidence="2 3">
    <name type="scientific">Methyloligella halotolerans</name>
    <dbReference type="NCBI Taxonomy" id="1177755"/>
    <lineage>
        <taxon>Bacteria</taxon>
        <taxon>Pseudomonadati</taxon>
        <taxon>Pseudomonadota</taxon>
        <taxon>Alphaproteobacteria</taxon>
        <taxon>Hyphomicrobiales</taxon>
        <taxon>Hyphomicrobiaceae</taxon>
        <taxon>Methyloligella</taxon>
    </lineage>
</organism>
<name>A0A1E2RWS3_9HYPH</name>
<evidence type="ECO:0000313" key="2">
    <source>
        <dbReference type="EMBL" id="ODA66575.1"/>
    </source>
</evidence>
<protein>
    <submittedName>
        <fullName evidence="2">Uncharacterized protein</fullName>
    </submittedName>
</protein>
<gene>
    <name evidence="2" type="ORF">A7A08_02342</name>
</gene>
<evidence type="ECO:0000313" key="3">
    <source>
        <dbReference type="Proteomes" id="UP000095087"/>
    </source>
</evidence>
<accession>A0A1E2RWS3</accession>
<feature type="region of interest" description="Disordered" evidence="1">
    <location>
        <begin position="1"/>
        <end position="20"/>
    </location>
</feature>
<evidence type="ECO:0000256" key="1">
    <source>
        <dbReference type="SAM" id="MobiDB-lite"/>
    </source>
</evidence>
<dbReference type="Proteomes" id="UP000095087">
    <property type="component" value="Unassembled WGS sequence"/>
</dbReference>
<feature type="compositionally biased region" description="Polar residues" evidence="1">
    <location>
        <begin position="1"/>
        <end position="12"/>
    </location>
</feature>
<dbReference type="EMBL" id="MASI01000006">
    <property type="protein sequence ID" value="ODA66575.1"/>
    <property type="molecule type" value="Genomic_DNA"/>
</dbReference>
<reference evidence="2 3" key="1">
    <citation type="submission" date="2016-07" db="EMBL/GenBank/DDBJ databases">
        <title>Draft genome sequence of Methyloligella halotolerans C2T (VKM B-2706T=CCUG 61687T=DSM 25045T), a halotolerant polyhydroxybutyrate accumulating methylotroph.</title>
        <authorList>
            <person name="Vasilenko O.V."/>
            <person name="Doronina N.V."/>
            <person name="Poroshina M.N."/>
            <person name="Tarlachkov S.V."/>
            <person name="Trotsenko Y.A."/>
        </authorList>
    </citation>
    <scope>NUCLEOTIDE SEQUENCE [LARGE SCALE GENOMIC DNA]</scope>
    <source>
        <strain evidence="2 3">VKM B-2706</strain>
    </source>
</reference>
<keyword evidence="3" id="KW-1185">Reference proteome</keyword>